<feature type="transmembrane region" description="Helical" evidence="1">
    <location>
        <begin position="30"/>
        <end position="48"/>
    </location>
</feature>
<dbReference type="Proteomes" id="UP000265566">
    <property type="component" value="Chromosome 1"/>
</dbReference>
<name>A0A396JVU0_MEDTR</name>
<keyword evidence="1" id="KW-0472">Membrane</keyword>
<evidence type="ECO:0000313" key="2">
    <source>
        <dbReference type="EMBL" id="RHN81672.1"/>
    </source>
</evidence>
<dbReference type="Gramene" id="rna5746">
    <property type="protein sequence ID" value="RHN81672.1"/>
    <property type="gene ID" value="gene5746"/>
</dbReference>
<gene>
    <name evidence="2" type="ORF">MtrunA17_Chr1g0201681</name>
</gene>
<organism evidence="2">
    <name type="scientific">Medicago truncatula</name>
    <name type="common">Barrel medic</name>
    <name type="synonym">Medicago tribuloides</name>
    <dbReference type="NCBI Taxonomy" id="3880"/>
    <lineage>
        <taxon>Eukaryota</taxon>
        <taxon>Viridiplantae</taxon>
        <taxon>Streptophyta</taxon>
        <taxon>Embryophyta</taxon>
        <taxon>Tracheophyta</taxon>
        <taxon>Spermatophyta</taxon>
        <taxon>Magnoliopsida</taxon>
        <taxon>eudicotyledons</taxon>
        <taxon>Gunneridae</taxon>
        <taxon>Pentapetalae</taxon>
        <taxon>rosids</taxon>
        <taxon>fabids</taxon>
        <taxon>Fabales</taxon>
        <taxon>Fabaceae</taxon>
        <taxon>Papilionoideae</taxon>
        <taxon>50 kb inversion clade</taxon>
        <taxon>NPAAA clade</taxon>
        <taxon>Hologalegina</taxon>
        <taxon>IRL clade</taxon>
        <taxon>Trifolieae</taxon>
        <taxon>Medicago</taxon>
    </lineage>
</organism>
<keyword evidence="1" id="KW-0812">Transmembrane</keyword>
<dbReference type="AlphaFoldDB" id="A0A396JVU0"/>
<evidence type="ECO:0008006" key="3">
    <source>
        <dbReference type="Google" id="ProtNLM"/>
    </source>
</evidence>
<evidence type="ECO:0000256" key="1">
    <source>
        <dbReference type="SAM" id="Phobius"/>
    </source>
</evidence>
<comment type="caution">
    <text evidence="2">The sequence shown here is derived from an EMBL/GenBank/DDBJ whole genome shotgun (WGS) entry which is preliminary data.</text>
</comment>
<sequence length="83" mass="9998">MQLHRKLLLQLLQFQMFQAILLLLCVDLEFLLPIFPMVSVLLLCIFFFSPRFLLRLLSMLLHLIVLYCLYLKLLLLLLFFQIK</sequence>
<protein>
    <recommendedName>
        <fullName evidence="3">Transmembrane protein</fullName>
    </recommendedName>
</protein>
<dbReference type="EMBL" id="PSQE01000001">
    <property type="protein sequence ID" value="RHN81672.1"/>
    <property type="molecule type" value="Genomic_DNA"/>
</dbReference>
<accession>A0A396JVU0</accession>
<feature type="transmembrane region" description="Helical" evidence="1">
    <location>
        <begin position="60"/>
        <end position="82"/>
    </location>
</feature>
<reference evidence="2" key="1">
    <citation type="journal article" date="2018" name="Nat. Plants">
        <title>Whole-genome landscape of Medicago truncatula symbiotic genes.</title>
        <authorList>
            <person name="Pecrix Y."/>
            <person name="Gamas P."/>
            <person name="Carrere S."/>
        </authorList>
    </citation>
    <scope>NUCLEOTIDE SEQUENCE</scope>
    <source>
        <tissue evidence="2">Leaves</tissue>
    </source>
</reference>
<keyword evidence="1" id="KW-1133">Transmembrane helix</keyword>
<proteinExistence type="predicted"/>